<dbReference type="InterPro" id="IPR052732">
    <property type="entry name" value="Cell-binding_unc_protein"/>
</dbReference>
<comment type="caution">
    <text evidence="2">The sequence shown here is derived from an EMBL/GenBank/DDBJ whole genome shotgun (WGS) entry which is preliminary data.</text>
</comment>
<accession>A0AAW3MY97</accession>
<dbReference type="PANTHER" id="PTHR43883:SF1">
    <property type="entry name" value="GLUCONOKINASE"/>
    <property type="match status" value="1"/>
</dbReference>
<dbReference type="EMBL" id="LPBJ01000047">
    <property type="protein sequence ID" value="KVP98166.1"/>
    <property type="molecule type" value="Genomic_DNA"/>
</dbReference>
<evidence type="ECO:0000313" key="3">
    <source>
        <dbReference type="Proteomes" id="UP000056453"/>
    </source>
</evidence>
<name>A0AAW3MY97_9BURK</name>
<evidence type="ECO:0000313" key="2">
    <source>
        <dbReference type="EMBL" id="KVP98166.1"/>
    </source>
</evidence>
<feature type="domain" description="RNA ligase" evidence="1">
    <location>
        <begin position="33"/>
        <end position="185"/>
    </location>
</feature>
<dbReference type="GO" id="GO:0016874">
    <property type="term" value="F:ligase activity"/>
    <property type="evidence" value="ECO:0007669"/>
    <property type="project" value="UniProtKB-KW"/>
</dbReference>
<organism evidence="2 3">
    <name type="scientific">Burkholderia ubonensis</name>
    <dbReference type="NCBI Taxonomy" id="101571"/>
    <lineage>
        <taxon>Bacteria</taxon>
        <taxon>Pseudomonadati</taxon>
        <taxon>Pseudomonadota</taxon>
        <taxon>Betaproteobacteria</taxon>
        <taxon>Burkholderiales</taxon>
        <taxon>Burkholderiaceae</taxon>
        <taxon>Burkholderia</taxon>
        <taxon>Burkholderia cepacia complex</taxon>
    </lineage>
</organism>
<sequence>MRQKYPTTPHMPFSPGVSREDKVLHSLAHFSGKEVVITSKRDGENTNLYKDGFHAKSVDSRHHPSRDWVAAWHAQFAHDIPEGWRICGENLYARHSIGYSNLTSYFEGFSIWDETNTALDWDSTLEMFELLDIVPVPVKWRGIFDEKVIHRLVRELNTDEEEGLVMRLAGSFPFEDFATSLAKWVRKDHVQTDEHWMHAAIVPNQLAGSQKKGAS</sequence>
<dbReference type="RefSeq" id="WP_059925235.1">
    <property type="nucleotide sequence ID" value="NZ_LPBG01000047.1"/>
</dbReference>
<dbReference type="Pfam" id="PF09414">
    <property type="entry name" value="RNA_ligase"/>
    <property type="match status" value="1"/>
</dbReference>
<protein>
    <submittedName>
        <fullName evidence="2">2'-5' RNA ligase</fullName>
    </submittedName>
</protein>
<keyword evidence="2" id="KW-0436">Ligase</keyword>
<dbReference type="AlphaFoldDB" id="A0AAW3MY97"/>
<gene>
    <name evidence="2" type="ORF">WJ96_06230</name>
</gene>
<reference evidence="2 3" key="1">
    <citation type="submission" date="2015-11" db="EMBL/GenBank/DDBJ databases">
        <title>Expanding the genomic diversity of Burkholderia species for the development of highly accurate diagnostics.</title>
        <authorList>
            <person name="Sahl J."/>
            <person name="Keim P."/>
            <person name="Wagner D."/>
        </authorList>
    </citation>
    <scope>NUCLEOTIDE SEQUENCE [LARGE SCALE GENOMIC DNA]</scope>
    <source>
        <strain evidence="2 3">MSMB1808WGS</strain>
    </source>
</reference>
<dbReference type="SUPFAM" id="SSF56091">
    <property type="entry name" value="DNA ligase/mRNA capping enzyme, catalytic domain"/>
    <property type="match status" value="1"/>
</dbReference>
<dbReference type="InterPro" id="IPR021122">
    <property type="entry name" value="RNA_ligase_dom_REL/Rnl2"/>
</dbReference>
<evidence type="ECO:0000259" key="1">
    <source>
        <dbReference type="Pfam" id="PF09414"/>
    </source>
</evidence>
<dbReference type="Proteomes" id="UP000056453">
    <property type="component" value="Unassembled WGS sequence"/>
</dbReference>
<keyword evidence="3" id="KW-1185">Reference proteome</keyword>
<proteinExistence type="predicted"/>
<dbReference type="PANTHER" id="PTHR43883">
    <property type="entry name" value="SLR0207 PROTEIN"/>
    <property type="match status" value="1"/>
</dbReference>
<dbReference type="Gene3D" id="3.30.470.30">
    <property type="entry name" value="DNA ligase/mRNA capping enzyme"/>
    <property type="match status" value="1"/>
</dbReference>